<protein>
    <recommendedName>
        <fullName evidence="4">GIY-YIG domain-containing protein</fullName>
    </recommendedName>
</protein>
<dbReference type="RefSeq" id="WP_330199396.1">
    <property type="nucleotide sequence ID" value="NZ_JAZDRP010000005.1"/>
</dbReference>
<evidence type="ECO:0000313" key="3">
    <source>
        <dbReference type="Proteomes" id="UP001354971"/>
    </source>
</evidence>
<dbReference type="EMBL" id="JAZDRP010000005">
    <property type="protein sequence ID" value="MEE2526735.1"/>
    <property type="molecule type" value="Genomic_DNA"/>
</dbReference>
<gene>
    <name evidence="2" type="ORF">V0U79_10170</name>
</gene>
<feature type="compositionally biased region" description="Polar residues" evidence="1">
    <location>
        <begin position="9"/>
        <end position="18"/>
    </location>
</feature>
<proteinExistence type="predicted"/>
<reference evidence="2 3" key="1">
    <citation type="submission" date="2024-01" db="EMBL/GenBank/DDBJ databases">
        <title>Hyphobacterium bacterium isolated from marine sediment.</title>
        <authorList>
            <person name="Zhao S."/>
        </authorList>
    </citation>
    <scope>NUCLEOTIDE SEQUENCE [LARGE SCALE GENOMIC DNA]</scope>
    <source>
        <strain evidence="3">HN65</strain>
    </source>
</reference>
<dbReference type="Proteomes" id="UP001354971">
    <property type="component" value="Unassembled WGS sequence"/>
</dbReference>
<evidence type="ECO:0000313" key="2">
    <source>
        <dbReference type="EMBL" id="MEE2526735.1"/>
    </source>
</evidence>
<evidence type="ECO:0008006" key="4">
    <source>
        <dbReference type="Google" id="ProtNLM"/>
    </source>
</evidence>
<accession>A0ABU7LS51</accession>
<evidence type="ECO:0000256" key="1">
    <source>
        <dbReference type="SAM" id="MobiDB-lite"/>
    </source>
</evidence>
<feature type="region of interest" description="Disordered" evidence="1">
    <location>
        <begin position="1"/>
        <end position="47"/>
    </location>
</feature>
<keyword evidence="3" id="KW-1185">Reference proteome</keyword>
<organism evidence="2 3">
    <name type="scientific">Hyphobacterium lacteum</name>
    <dbReference type="NCBI Taxonomy" id="3116575"/>
    <lineage>
        <taxon>Bacteria</taxon>
        <taxon>Pseudomonadati</taxon>
        <taxon>Pseudomonadota</taxon>
        <taxon>Alphaproteobacteria</taxon>
        <taxon>Maricaulales</taxon>
        <taxon>Maricaulaceae</taxon>
        <taxon>Hyphobacterium</taxon>
    </lineage>
</organism>
<name>A0ABU7LS51_9PROT</name>
<comment type="caution">
    <text evidence="2">The sequence shown here is derived from an EMBL/GenBank/DDBJ whole genome shotgun (WGS) entry which is preliminary data.</text>
</comment>
<sequence length="144" mass="15954">MAGFGKRGLSTTKPSQGQRAAGFAASAPEPSLDKRPPPRVQSNGGLQWSEPFAITRENKALVKDQPGVYALMAGHRETDIIYIGGTKDLLSEYIAELSARTNIERPRAKYFCYAEALTPYEEAQKEITLFKRRHGHKPMLNSGF</sequence>